<feature type="region of interest" description="Disordered" evidence="1">
    <location>
        <begin position="61"/>
        <end position="116"/>
    </location>
</feature>
<evidence type="ECO:0000313" key="3">
    <source>
        <dbReference type="Proteomes" id="UP000017836"/>
    </source>
</evidence>
<evidence type="ECO:0000256" key="1">
    <source>
        <dbReference type="SAM" id="MobiDB-lite"/>
    </source>
</evidence>
<dbReference type="Proteomes" id="UP000017836">
    <property type="component" value="Unassembled WGS sequence"/>
</dbReference>
<evidence type="ECO:0000313" key="2">
    <source>
        <dbReference type="EMBL" id="ERN05559.1"/>
    </source>
</evidence>
<dbReference type="HOGENOM" id="CLU_2006965_0_0_1"/>
<organism evidence="2 3">
    <name type="scientific">Amborella trichopoda</name>
    <dbReference type="NCBI Taxonomy" id="13333"/>
    <lineage>
        <taxon>Eukaryota</taxon>
        <taxon>Viridiplantae</taxon>
        <taxon>Streptophyta</taxon>
        <taxon>Embryophyta</taxon>
        <taxon>Tracheophyta</taxon>
        <taxon>Spermatophyta</taxon>
        <taxon>Magnoliopsida</taxon>
        <taxon>Amborellales</taxon>
        <taxon>Amborellaceae</taxon>
        <taxon>Amborella</taxon>
    </lineage>
</organism>
<dbReference type="EMBL" id="KI394011">
    <property type="protein sequence ID" value="ERN05559.1"/>
    <property type="molecule type" value="Genomic_DNA"/>
</dbReference>
<reference evidence="3" key="1">
    <citation type="journal article" date="2013" name="Science">
        <title>The Amborella genome and the evolution of flowering plants.</title>
        <authorList>
            <consortium name="Amborella Genome Project"/>
        </authorList>
    </citation>
    <scope>NUCLEOTIDE SEQUENCE [LARGE SCALE GENOMIC DNA]</scope>
</reference>
<gene>
    <name evidence="2" type="ORF">AMTR_s00007p00266180</name>
</gene>
<protein>
    <submittedName>
        <fullName evidence="2">Uncharacterized protein</fullName>
    </submittedName>
</protein>
<proteinExistence type="predicted"/>
<dbReference type="AlphaFoldDB" id="W1PCX5"/>
<name>W1PCX5_AMBTC</name>
<keyword evidence="3" id="KW-1185">Reference proteome</keyword>
<sequence>MVVIDIEDSGDEEQAIFKDPLPVVSPGDIVLTDKQIVVSLAMVEPEEPLFFEAMGPLLNDNIPSNGAIDNEPMDKEASNDTRISSSDNSGIRSSEHSSDLEMENQLPLPVHPFVNPPFRCVKLQ</sequence>
<feature type="compositionally biased region" description="Low complexity" evidence="1">
    <location>
        <begin position="82"/>
        <end position="92"/>
    </location>
</feature>
<dbReference type="Gramene" id="ERN05559">
    <property type="protein sequence ID" value="ERN05559"/>
    <property type="gene ID" value="AMTR_s00007p00266180"/>
</dbReference>
<accession>W1PCX5</accession>